<keyword evidence="3" id="KW-0687">Ribonucleoprotein</keyword>
<feature type="signal peptide" evidence="5">
    <location>
        <begin position="1"/>
        <end position="20"/>
    </location>
</feature>
<accession>A0A0G4EWP8</accession>
<evidence type="ECO:0000256" key="1">
    <source>
        <dbReference type="ARBA" id="ARBA00008760"/>
    </source>
</evidence>
<dbReference type="InterPro" id="IPR034704">
    <property type="entry name" value="Ribosomal_bL28/bL31-like_sf"/>
</dbReference>
<dbReference type="PANTHER" id="PTHR13528">
    <property type="entry name" value="39S RIBOSOMAL PROTEIN L28, MITOCHONDRIAL"/>
    <property type="match status" value="1"/>
</dbReference>
<dbReference type="InterPro" id="IPR026569">
    <property type="entry name" value="Ribosomal_bL28"/>
</dbReference>
<dbReference type="PANTHER" id="PTHR13528:SF2">
    <property type="entry name" value="LARGE RIBOSOMAL SUBUNIT PROTEIN BL28M"/>
    <property type="match status" value="1"/>
</dbReference>
<evidence type="ECO:0000313" key="7">
    <source>
        <dbReference type="Proteomes" id="UP000041254"/>
    </source>
</evidence>
<evidence type="ECO:0008006" key="8">
    <source>
        <dbReference type="Google" id="ProtNLM"/>
    </source>
</evidence>
<dbReference type="GO" id="GO:0003735">
    <property type="term" value="F:structural constituent of ribosome"/>
    <property type="evidence" value="ECO:0007669"/>
    <property type="project" value="InterPro"/>
</dbReference>
<dbReference type="InParanoid" id="A0A0G4EWP8"/>
<evidence type="ECO:0000256" key="2">
    <source>
        <dbReference type="ARBA" id="ARBA00022980"/>
    </source>
</evidence>
<dbReference type="Pfam" id="PF00830">
    <property type="entry name" value="Ribosomal_L28"/>
    <property type="match status" value="1"/>
</dbReference>
<name>A0A0G4EWP8_VITBC</name>
<dbReference type="InterPro" id="IPR037147">
    <property type="entry name" value="Ribosomal_bL28_sf"/>
</dbReference>
<dbReference type="EMBL" id="CDMY01000336">
    <property type="protein sequence ID" value="CEM03173.1"/>
    <property type="molecule type" value="Genomic_DNA"/>
</dbReference>
<protein>
    <recommendedName>
        <fullName evidence="8">50S ribosomal protein L28</fullName>
    </recommendedName>
</protein>
<dbReference type="STRING" id="1169540.A0A0G4EWP8"/>
<dbReference type="Proteomes" id="UP000041254">
    <property type="component" value="Unassembled WGS sequence"/>
</dbReference>
<comment type="similarity">
    <text evidence="1">Belongs to the bacterial ribosomal protein bL28 family.</text>
</comment>
<feature type="compositionally biased region" description="Acidic residues" evidence="4">
    <location>
        <begin position="225"/>
        <end position="237"/>
    </location>
</feature>
<feature type="region of interest" description="Disordered" evidence="4">
    <location>
        <begin position="210"/>
        <end position="245"/>
    </location>
</feature>
<organism evidence="6 7">
    <name type="scientific">Vitrella brassicaformis (strain CCMP3155)</name>
    <dbReference type="NCBI Taxonomy" id="1169540"/>
    <lineage>
        <taxon>Eukaryota</taxon>
        <taxon>Sar</taxon>
        <taxon>Alveolata</taxon>
        <taxon>Colpodellida</taxon>
        <taxon>Vitrellaceae</taxon>
        <taxon>Vitrella</taxon>
    </lineage>
</organism>
<dbReference type="OrthoDB" id="361870at2759"/>
<evidence type="ECO:0000256" key="5">
    <source>
        <dbReference type="SAM" id="SignalP"/>
    </source>
</evidence>
<keyword evidence="7" id="KW-1185">Reference proteome</keyword>
<gene>
    <name evidence="6" type="ORF">Vbra_21021</name>
</gene>
<keyword evidence="5" id="KW-0732">Signal</keyword>
<evidence type="ECO:0000256" key="4">
    <source>
        <dbReference type="SAM" id="MobiDB-lite"/>
    </source>
</evidence>
<dbReference type="VEuPathDB" id="CryptoDB:Vbra_21021"/>
<dbReference type="GO" id="GO:1990904">
    <property type="term" value="C:ribonucleoprotein complex"/>
    <property type="evidence" value="ECO:0007669"/>
    <property type="project" value="UniProtKB-KW"/>
</dbReference>
<feature type="chain" id="PRO_5005187943" description="50S ribosomal protein L28" evidence="5">
    <location>
        <begin position="21"/>
        <end position="245"/>
    </location>
</feature>
<dbReference type="GO" id="GO:0005840">
    <property type="term" value="C:ribosome"/>
    <property type="evidence" value="ECO:0007669"/>
    <property type="project" value="UniProtKB-KW"/>
</dbReference>
<proteinExistence type="inferred from homology"/>
<dbReference type="SUPFAM" id="SSF143800">
    <property type="entry name" value="L28p-like"/>
    <property type="match status" value="1"/>
</dbReference>
<sequence length="245" mass="27296">MSALVKMSALVALLMGSALSHEVPLLDALEAAEAFLGPAIAGQRSFSSSPMALPRSSSPVFRPRSGLSSLQMANRESRHKEFTRGKKFRTIGTSSIARHYALQGRGGGMPRVHPITGKPLKPLVLPVARCMLLGKMANTRRMKRSFSMKATHKPQKVNLQWKRMWWEEGNRFVRLRVSVKGLRTIRKYGLDKAARKFGLDLSQRKLWAGTAPLQRGGRRRRSGEEGEEEEVEEEPVEAPEQAVLA</sequence>
<dbReference type="PhylomeDB" id="A0A0G4EWP8"/>
<reference evidence="6 7" key="1">
    <citation type="submission" date="2014-11" db="EMBL/GenBank/DDBJ databases">
        <authorList>
            <person name="Zhu J."/>
            <person name="Qi W."/>
            <person name="Song R."/>
        </authorList>
    </citation>
    <scope>NUCLEOTIDE SEQUENCE [LARGE SCALE GENOMIC DNA]</scope>
</reference>
<dbReference type="AlphaFoldDB" id="A0A0G4EWP8"/>
<keyword evidence="2" id="KW-0689">Ribosomal protein</keyword>
<evidence type="ECO:0000256" key="3">
    <source>
        <dbReference type="ARBA" id="ARBA00023274"/>
    </source>
</evidence>
<dbReference type="Gene3D" id="2.30.170.40">
    <property type="entry name" value="Ribosomal protein L28/L24"/>
    <property type="match status" value="1"/>
</dbReference>
<evidence type="ECO:0000313" key="6">
    <source>
        <dbReference type="EMBL" id="CEM03173.1"/>
    </source>
</evidence>